<comment type="caution">
    <text evidence="2">The sequence shown here is derived from an EMBL/GenBank/DDBJ whole genome shotgun (WGS) entry which is preliminary data.</text>
</comment>
<evidence type="ECO:0000256" key="1">
    <source>
        <dbReference type="SAM" id="MobiDB-lite"/>
    </source>
</evidence>
<accession>A0A4R1KD73</accession>
<dbReference type="OrthoDB" id="9790047at2"/>
<dbReference type="RefSeq" id="WP_132872580.1">
    <property type="nucleotide sequence ID" value="NZ_JAJUHT010000004.1"/>
</dbReference>
<dbReference type="AlphaFoldDB" id="A0A4R1KD73"/>
<evidence type="ECO:0000313" key="3">
    <source>
        <dbReference type="Proteomes" id="UP000294614"/>
    </source>
</evidence>
<dbReference type="EMBL" id="SMGG01000003">
    <property type="protein sequence ID" value="TCK62484.1"/>
    <property type="molecule type" value="Genomic_DNA"/>
</dbReference>
<name>A0A4R1KD73_9BACT</name>
<evidence type="ECO:0000313" key="2">
    <source>
        <dbReference type="EMBL" id="TCK62484.1"/>
    </source>
</evidence>
<gene>
    <name evidence="2" type="ORF">C8D98_1013</name>
</gene>
<protein>
    <recommendedName>
        <fullName evidence="4">DUF2155 domain-containing protein</fullName>
    </recommendedName>
</protein>
<sequence length="176" mass="19455">MKKIITMFIASVFAFSCSQGVVDKDKAKEQAPAATEQTADPHAGQAAADPHAGAEKPKERKVNVPKEVAEKYKSLILEVKNTKDNSTVQSDVIIGQKAEVQGTPFAVEVEYYMPDFVIESDGTITTRSADEKNPVAKIKVYKMNEVFFDGWLFKNHPTEHGNFNDPNYSITIISSK</sequence>
<dbReference type="PROSITE" id="PS51257">
    <property type="entry name" value="PROKAR_LIPOPROTEIN"/>
    <property type="match status" value="1"/>
</dbReference>
<proteinExistence type="predicted"/>
<feature type="region of interest" description="Disordered" evidence="1">
    <location>
        <begin position="25"/>
        <end position="62"/>
    </location>
</feature>
<keyword evidence="3" id="KW-1185">Reference proteome</keyword>
<feature type="compositionally biased region" description="Basic and acidic residues" evidence="1">
    <location>
        <begin position="52"/>
        <end position="62"/>
    </location>
</feature>
<feature type="compositionally biased region" description="Low complexity" evidence="1">
    <location>
        <begin position="40"/>
        <end position="51"/>
    </location>
</feature>
<dbReference type="Proteomes" id="UP000294614">
    <property type="component" value="Unassembled WGS sequence"/>
</dbReference>
<reference evidence="2 3" key="1">
    <citation type="submission" date="2019-03" db="EMBL/GenBank/DDBJ databases">
        <title>Genomic Encyclopedia of Type Strains, Phase IV (KMG-IV): sequencing the most valuable type-strain genomes for metagenomic binning, comparative biology and taxonomic classification.</title>
        <authorList>
            <person name="Goeker M."/>
        </authorList>
    </citation>
    <scope>NUCLEOTIDE SEQUENCE [LARGE SCALE GENOMIC DNA]</scope>
    <source>
        <strain evidence="2 3">DSM 24984</strain>
    </source>
</reference>
<evidence type="ECO:0008006" key="4">
    <source>
        <dbReference type="Google" id="ProtNLM"/>
    </source>
</evidence>
<organism evidence="2 3">
    <name type="scientific">Seleniivibrio woodruffii</name>
    <dbReference type="NCBI Taxonomy" id="1078050"/>
    <lineage>
        <taxon>Bacteria</taxon>
        <taxon>Pseudomonadati</taxon>
        <taxon>Deferribacterota</taxon>
        <taxon>Deferribacteres</taxon>
        <taxon>Deferribacterales</taxon>
        <taxon>Geovibrionaceae</taxon>
        <taxon>Seleniivibrio</taxon>
    </lineage>
</organism>